<proteinExistence type="predicted"/>
<dbReference type="InterPro" id="IPR010734">
    <property type="entry name" value="Copine_C"/>
</dbReference>
<dbReference type="Proteomes" id="UP001642409">
    <property type="component" value="Unassembled WGS sequence"/>
</dbReference>
<dbReference type="Pfam" id="PF07002">
    <property type="entry name" value="Copine"/>
    <property type="match status" value="1"/>
</dbReference>
<dbReference type="PANTHER" id="PTHR45751">
    <property type="entry name" value="COPINE FAMILY PROTEIN 1"/>
    <property type="match status" value="1"/>
</dbReference>
<dbReference type="InterPro" id="IPR002035">
    <property type="entry name" value="VWF_A"/>
</dbReference>
<protein>
    <submittedName>
        <fullName evidence="2">Copine_I</fullName>
    </submittedName>
</protein>
<dbReference type="EMBL" id="CAXDID020000026">
    <property type="protein sequence ID" value="CAL5990914.1"/>
    <property type="molecule type" value="Genomic_DNA"/>
</dbReference>
<dbReference type="Gene3D" id="3.40.50.410">
    <property type="entry name" value="von Willebrand factor, type A domain"/>
    <property type="match status" value="1"/>
</dbReference>
<gene>
    <name evidence="2" type="ORF">HINF_LOCUS11746</name>
</gene>
<feature type="domain" description="VWFA" evidence="1">
    <location>
        <begin position="34"/>
        <end position="247"/>
    </location>
</feature>
<dbReference type="InterPro" id="IPR052079">
    <property type="entry name" value="E3_ligase/Copine_domain"/>
</dbReference>
<evidence type="ECO:0000259" key="1">
    <source>
        <dbReference type="PROSITE" id="PS50234"/>
    </source>
</evidence>
<reference evidence="2 3" key="1">
    <citation type="submission" date="2024-07" db="EMBL/GenBank/DDBJ databases">
        <authorList>
            <person name="Akdeniz Z."/>
        </authorList>
    </citation>
    <scope>NUCLEOTIDE SEQUENCE [LARGE SCALE GENOMIC DNA]</scope>
</reference>
<sequence>MGGNTSVNAPNNLKFNSYKELDDNLRACGVETLQTALFIDFSKSNNWTGEKTYGYSLHDYRQPITPYEAVLQTLEPVLKNFDDDDLYPVYRFGCMDTKDKAVAPILFPQLMNEHFQGMAAVKQAYRQALTFAVLSGPTTLAPAINKGVEICKAYQSQNIKQQVILLILTDGDVSDEARDCQAVCEASNYPISICVIGVGDGPFDKMERFDNLKQGRRFDNFHFTDFAKFMKKAQRMENPELQFAADVFVEIGAQFKAMKKLGVL</sequence>
<evidence type="ECO:0000313" key="2">
    <source>
        <dbReference type="EMBL" id="CAL5990914.1"/>
    </source>
</evidence>
<organism evidence="2 3">
    <name type="scientific">Hexamita inflata</name>
    <dbReference type="NCBI Taxonomy" id="28002"/>
    <lineage>
        <taxon>Eukaryota</taxon>
        <taxon>Metamonada</taxon>
        <taxon>Diplomonadida</taxon>
        <taxon>Hexamitidae</taxon>
        <taxon>Hexamitinae</taxon>
        <taxon>Hexamita</taxon>
    </lineage>
</organism>
<dbReference type="SMART" id="SM00327">
    <property type="entry name" value="VWA"/>
    <property type="match status" value="1"/>
</dbReference>
<dbReference type="InterPro" id="IPR036465">
    <property type="entry name" value="vWFA_dom_sf"/>
</dbReference>
<comment type="caution">
    <text evidence="2">The sequence shown here is derived from an EMBL/GenBank/DDBJ whole genome shotgun (WGS) entry which is preliminary data.</text>
</comment>
<name>A0ABP1HDZ8_9EUKA</name>
<keyword evidence="3" id="KW-1185">Reference proteome</keyword>
<dbReference type="PANTHER" id="PTHR45751:SF11">
    <property type="entry name" value="COPINE FAMILY PROTEIN 2"/>
    <property type="match status" value="1"/>
</dbReference>
<evidence type="ECO:0000313" key="3">
    <source>
        <dbReference type="Proteomes" id="UP001642409"/>
    </source>
</evidence>
<accession>A0ABP1HDZ8</accession>
<dbReference type="SUPFAM" id="SSF53300">
    <property type="entry name" value="vWA-like"/>
    <property type="match status" value="1"/>
</dbReference>
<dbReference type="PROSITE" id="PS50234">
    <property type="entry name" value="VWFA"/>
    <property type="match status" value="1"/>
</dbReference>